<name>A0A6C0IQE2_9ZZZZ</name>
<dbReference type="AlphaFoldDB" id="A0A6C0IQE2"/>
<reference evidence="1" key="1">
    <citation type="journal article" date="2020" name="Nature">
        <title>Giant virus diversity and host interactions through global metagenomics.</title>
        <authorList>
            <person name="Schulz F."/>
            <person name="Roux S."/>
            <person name="Paez-Espino D."/>
            <person name="Jungbluth S."/>
            <person name="Walsh D.A."/>
            <person name="Denef V.J."/>
            <person name="McMahon K.D."/>
            <person name="Konstantinidis K.T."/>
            <person name="Eloe-Fadrosh E.A."/>
            <person name="Kyrpides N.C."/>
            <person name="Woyke T."/>
        </authorList>
    </citation>
    <scope>NUCLEOTIDE SEQUENCE</scope>
    <source>
        <strain evidence="1">GVMAG-M-3300024261-37</strain>
    </source>
</reference>
<proteinExistence type="predicted"/>
<evidence type="ECO:0000313" key="1">
    <source>
        <dbReference type="EMBL" id="QHT95212.1"/>
    </source>
</evidence>
<organism evidence="1">
    <name type="scientific">viral metagenome</name>
    <dbReference type="NCBI Taxonomy" id="1070528"/>
    <lineage>
        <taxon>unclassified sequences</taxon>
        <taxon>metagenomes</taxon>
        <taxon>organismal metagenomes</taxon>
    </lineage>
</organism>
<dbReference type="EMBL" id="MN740236">
    <property type="protein sequence ID" value="QHT95212.1"/>
    <property type="molecule type" value="Genomic_DNA"/>
</dbReference>
<accession>A0A6C0IQE2</accession>
<protein>
    <submittedName>
        <fullName evidence="1">Uncharacterized protein</fullName>
    </submittedName>
</protein>
<sequence>MGICCFKDDAIHEKRVLLDEGIFEEGEDMRESGLCDWCQKSSMIRYDITKDHESLCNKCEFLYAVLRGRGGLEQFYDIDLNSN</sequence>